<protein>
    <recommendedName>
        <fullName evidence="3">Type 4 fimbrial biogenesis protein PilX N-terminal domain-containing protein</fullName>
    </recommendedName>
</protein>
<name>A0ABU1AR70_9BACT</name>
<accession>A0ABU1AR70</accession>
<organism evidence="1 2">
    <name type="scientific">Thalassobacterium sedimentorum</name>
    <dbReference type="NCBI Taxonomy" id="3041258"/>
    <lineage>
        <taxon>Bacteria</taxon>
        <taxon>Pseudomonadati</taxon>
        <taxon>Verrucomicrobiota</taxon>
        <taxon>Opitutia</taxon>
        <taxon>Puniceicoccales</taxon>
        <taxon>Coraliomargaritaceae</taxon>
        <taxon>Thalassobacterium</taxon>
    </lineage>
</organism>
<reference evidence="1 2" key="1">
    <citation type="submission" date="2023-04" db="EMBL/GenBank/DDBJ databases">
        <title>A novel bacteria isolated from coastal sediment.</title>
        <authorList>
            <person name="Liu X.-J."/>
            <person name="Du Z.-J."/>
        </authorList>
    </citation>
    <scope>NUCLEOTIDE SEQUENCE [LARGE SCALE GENOMIC DNA]</scope>
    <source>
        <strain evidence="1 2">SDUM461004</strain>
    </source>
</reference>
<evidence type="ECO:0000313" key="1">
    <source>
        <dbReference type="EMBL" id="MDQ8196103.1"/>
    </source>
</evidence>
<keyword evidence="2" id="KW-1185">Reference proteome</keyword>
<evidence type="ECO:0008006" key="3">
    <source>
        <dbReference type="Google" id="ProtNLM"/>
    </source>
</evidence>
<comment type="caution">
    <text evidence="1">The sequence shown here is derived from an EMBL/GenBank/DDBJ whole genome shotgun (WGS) entry which is preliminary data.</text>
</comment>
<sequence length="1198" mass="130040">MKHKPVCSASHRGFALVIALSLMAFVLLLLLSITTLVRVETSAADSAIVRIEAQQNAYLAATIALGELQRYLGPDQRITARAEIMSSSDESKKNYTGVWGSGPDNLGMQLAWLASDWDISQTNYETQAAPVSGNVDVVTLVGDGSVDSTVDAHAVVSVSTADTKIAGTHGQDSGSYAWWVADENMKADVRPSNTSVAADAAEIRYHSVLSIGTKGEADLSILSDFSGDSIGEEASHRLSDISQLELAGYNQAGLKRQFHNFTVGSYGVLSNVRDGGLKQDLSLAFELDETAFENSQFAGAGSDTVPVLGTSIRAQPVFYDSNGGRGPSWHLLRDYYTIYQRMQNPLTNPVFPAQYFLPNHDEFGAPSGIGNPRQLASLRFDNINVWRQAASGDPLLSDSLPYLIRSQYAPYMHRWIQTIGYLFEPTTVSGSTDPYVKPKPYINPAGVYHNPYNVAVEHYGLMSLIDHTRFNTLLKAVGGDLVVRDSSGNYSSVRSINVGTSNNEFIIKIAPGTMSPGLSEVYFGIAPNSTNFSRNGTPRAEDFISTLGYNSTVFQIGISDVFIPVENGPNVQLDFAPFASGNPAAVQRWPVYEYHSMGSAENPVTSGLTRDNGFVSLYNYSAYFEDHTIRQDNPFHRIFLDNPEPFLAQNYIPARDGFFVDTDLHIEGSGSAPRPVVTIDNYLKTTEDSQSFPVYALSNPHSPIKGATNLIADEDGFPIFAPSWRMNTKLSPLAVGDALLQSANFGVDGGRNAYWGSSNDATGALRTAPLELPVTPPLSLGQLQSANVAILGTMPALAIGNSFATPYLDRDRIDGVFTSFAGVASGSAFGGQPRLYHDLSFYLNDTLFDQYFFSSYSVPYNLIADDFDPSSTPVGVSFDAAFDPSFSNASLLTGTLPNPRMQLLRHVNEVLEDVKNKLFDESNHARVTGVDRSSENLLVAGAFNVNSTSVDAWAAVLAAGRGGSVYQSQNSTVDTLANDHTAVSRSMLPSQGQFNGDTASDEAWSGYRALGDADIRKLAENIVLELRDRVNAHGFPYTSMSAFVNRDLSNDAFGLAGLLQAAIDRSNLNDSFELRSADLNTFPQPTNVSKASGSRAVAMGAASHINQADVLQGIGSFIQVRSDTFRVRAYGDSRDPLTGQVHAQAWCEMLVQRVPEPVYPNGNDPVLDSEYWEPDPTKPNFGRRFKVLSIRFLDEESV</sequence>
<dbReference type="Proteomes" id="UP001243717">
    <property type="component" value="Unassembled WGS sequence"/>
</dbReference>
<gene>
    <name evidence="1" type="ORF">QEH59_16835</name>
</gene>
<evidence type="ECO:0000313" key="2">
    <source>
        <dbReference type="Proteomes" id="UP001243717"/>
    </source>
</evidence>
<proteinExistence type="predicted"/>
<dbReference type="EMBL" id="JARXIC010000046">
    <property type="protein sequence ID" value="MDQ8196103.1"/>
    <property type="molecule type" value="Genomic_DNA"/>
</dbReference>